<sequence>MLIALRYNSLVYCVPLIQHQDILPKLMLYHKSKGRQHFRLSLLDCLTAKPGGAVNGGSARAVHLAVDWLDWVCYSLSVVCKSFVKISSPAHNHFLPK</sequence>
<dbReference type="EMBL" id="QRQN01000008">
    <property type="protein sequence ID" value="RHN08977.1"/>
    <property type="molecule type" value="Genomic_DNA"/>
</dbReference>
<dbReference type="Proteomes" id="UP000283586">
    <property type="component" value="Unassembled WGS sequence"/>
</dbReference>
<evidence type="ECO:0000313" key="2">
    <source>
        <dbReference type="EMBL" id="RHN08977.1"/>
    </source>
</evidence>
<proteinExistence type="predicted"/>
<evidence type="ECO:0000313" key="1">
    <source>
        <dbReference type="EMBL" id="MTR86443.1"/>
    </source>
</evidence>
<protein>
    <submittedName>
        <fullName evidence="2">Uncharacterized protein</fullName>
    </submittedName>
</protein>
<reference evidence="2 3" key="1">
    <citation type="submission" date="2018-08" db="EMBL/GenBank/DDBJ databases">
        <title>A genome reference for cultivated species of the human gut microbiota.</title>
        <authorList>
            <person name="Zou Y."/>
            <person name="Xue W."/>
            <person name="Luo G."/>
        </authorList>
    </citation>
    <scope>NUCLEOTIDE SEQUENCE [LARGE SCALE GENOMIC DNA]</scope>
    <source>
        <strain evidence="2 3">AF31-21AC</strain>
    </source>
</reference>
<accession>A0A3R6H247</accession>
<dbReference type="EMBL" id="WNAJ01000022">
    <property type="protein sequence ID" value="MTR86443.1"/>
    <property type="molecule type" value="Genomic_DNA"/>
</dbReference>
<gene>
    <name evidence="2" type="ORF">DWZ31_08820</name>
    <name evidence="1" type="ORF">GMD50_15645</name>
</gene>
<dbReference type="Proteomes" id="UP000478483">
    <property type="component" value="Unassembled WGS sequence"/>
</dbReference>
<dbReference type="RefSeq" id="WP_006855992.1">
    <property type="nucleotide sequence ID" value="NZ_JBGKEX010000003.1"/>
</dbReference>
<name>A0A3R6H247_9FIRM</name>
<dbReference type="AlphaFoldDB" id="A0A3R6H247"/>
<reference evidence="1 4" key="2">
    <citation type="journal article" date="2019" name="Nat. Med.">
        <title>A library of human gut bacterial isolates paired with longitudinal multiomics data enables mechanistic microbiome research.</title>
        <authorList>
            <person name="Poyet M."/>
            <person name="Groussin M."/>
            <person name="Gibbons S.M."/>
            <person name="Avila-Pacheco J."/>
            <person name="Jiang X."/>
            <person name="Kearney S.M."/>
            <person name="Perrotta A.R."/>
            <person name="Berdy B."/>
            <person name="Zhao S."/>
            <person name="Lieberman T.D."/>
            <person name="Swanson P.K."/>
            <person name="Smith M."/>
            <person name="Roesemann S."/>
            <person name="Alexander J.E."/>
            <person name="Rich S.A."/>
            <person name="Livny J."/>
            <person name="Vlamakis H."/>
            <person name="Clish C."/>
            <person name="Bullock K."/>
            <person name="Deik A."/>
            <person name="Scott J."/>
            <person name="Pierce K.A."/>
            <person name="Xavier R.J."/>
            <person name="Alm E.J."/>
        </authorList>
    </citation>
    <scope>NUCLEOTIDE SEQUENCE [LARGE SCALE GENOMIC DNA]</scope>
    <source>
        <strain evidence="1 4">BIOML-A1</strain>
    </source>
</reference>
<comment type="caution">
    <text evidence="2">The sequence shown here is derived from an EMBL/GenBank/DDBJ whole genome shotgun (WGS) entry which is preliminary data.</text>
</comment>
<evidence type="ECO:0000313" key="4">
    <source>
        <dbReference type="Proteomes" id="UP000478483"/>
    </source>
</evidence>
<organism evidence="2 3">
    <name type="scientific">Roseburia intestinalis</name>
    <dbReference type="NCBI Taxonomy" id="166486"/>
    <lineage>
        <taxon>Bacteria</taxon>
        <taxon>Bacillati</taxon>
        <taxon>Bacillota</taxon>
        <taxon>Clostridia</taxon>
        <taxon>Lachnospirales</taxon>
        <taxon>Lachnospiraceae</taxon>
        <taxon>Roseburia</taxon>
    </lineage>
</organism>
<evidence type="ECO:0000313" key="3">
    <source>
        <dbReference type="Proteomes" id="UP000283586"/>
    </source>
</evidence>